<dbReference type="InterPro" id="IPR009057">
    <property type="entry name" value="Homeodomain-like_sf"/>
</dbReference>
<dbReference type="SUPFAM" id="SSF52317">
    <property type="entry name" value="Class I glutamine amidotransferase-like"/>
    <property type="match status" value="1"/>
</dbReference>
<dbReference type="AlphaFoldDB" id="A0A6A8A907"/>
<dbReference type="PROSITE" id="PS00041">
    <property type="entry name" value="HTH_ARAC_FAMILY_1"/>
    <property type="match status" value="1"/>
</dbReference>
<dbReference type="PANTHER" id="PTHR43130">
    <property type="entry name" value="ARAC-FAMILY TRANSCRIPTIONAL REGULATOR"/>
    <property type="match status" value="1"/>
</dbReference>
<dbReference type="InterPro" id="IPR020449">
    <property type="entry name" value="Tscrpt_reg_AraC-type_HTH"/>
</dbReference>
<keyword evidence="2" id="KW-0238">DNA-binding</keyword>
<evidence type="ECO:0000256" key="3">
    <source>
        <dbReference type="ARBA" id="ARBA00023163"/>
    </source>
</evidence>
<dbReference type="Gene3D" id="3.40.50.880">
    <property type="match status" value="1"/>
</dbReference>
<dbReference type="SUPFAM" id="SSF46689">
    <property type="entry name" value="Homeodomain-like"/>
    <property type="match status" value="2"/>
</dbReference>
<dbReference type="RefSeq" id="WP_153353859.1">
    <property type="nucleotide sequence ID" value="NZ_JAYKOO010000005.1"/>
</dbReference>
<dbReference type="GO" id="GO:0003700">
    <property type="term" value="F:DNA-binding transcription factor activity"/>
    <property type="evidence" value="ECO:0007669"/>
    <property type="project" value="InterPro"/>
</dbReference>
<evidence type="ECO:0000313" key="5">
    <source>
        <dbReference type="EMBL" id="MQY46378.1"/>
    </source>
</evidence>
<keyword evidence="3" id="KW-0804">Transcription</keyword>
<dbReference type="InterPro" id="IPR018060">
    <property type="entry name" value="HTH_AraC"/>
</dbReference>
<evidence type="ECO:0000313" key="6">
    <source>
        <dbReference type="Proteomes" id="UP000435138"/>
    </source>
</evidence>
<dbReference type="InterPro" id="IPR029062">
    <property type="entry name" value="Class_I_gatase-like"/>
</dbReference>
<accession>A0A6A8A907</accession>
<dbReference type="Pfam" id="PF12833">
    <property type="entry name" value="HTH_18"/>
    <property type="match status" value="1"/>
</dbReference>
<dbReference type="InterPro" id="IPR002818">
    <property type="entry name" value="DJ-1/PfpI"/>
</dbReference>
<dbReference type="InterPro" id="IPR018062">
    <property type="entry name" value="HTH_AraC-typ_CS"/>
</dbReference>
<protein>
    <submittedName>
        <fullName evidence="5">Helix-turn-helix domain-containing protein</fullName>
    </submittedName>
</protein>
<dbReference type="EMBL" id="WIXI01000040">
    <property type="protein sequence ID" value="MQY46378.1"/>
    <property type="molecule type" value="Genomic_DNA"/>
</dbReference>
<proteinExistence type="predicted"/>
<dbReference type="GO" id="GO:0043565">
    <property type="term" value="F:sequence-specific DNA binding"/>
    <property type="evidence" value="ECO:0007669"/>
    <property type="project" value="InterPro"/>
</dbReference>
<dbReference type="SMART" id="SM00342">
    <property type="entry name" value="HTH_ARAC"/>
    <property type="match status" value="1"/>
</dbReference>
<keyword evidence="1" id="KW-0805">Transcription regulation</keyword>
<evidence type="ECO:0000256" key="1">
    <source>
        <dbReference type="ARBA" id="ARBA00023015"/>
    </source>
</evidence>
<dbReference type="InterPro" id="IPR052158">
    <property type="entry name" value="INH-QAR"/>
</dbReference>
<dbReference type="Proteomes" id="UP000435138">
    <property type="component" value="Unassembled WGS sequence"/>
</dbReference>
<dbReference type="Gene3D" id="1.10.10.60">
    <property type="entry name" value="Homeodomain-like"/>
    <property type="match status" value="1"/>
</dbReference>
<dbReference type="PRINTS" id="PR00032">
    <property type="entry name" value="HTHARAC"/>
</dbReference>
<evidence type="ECO:0000256" key="2">
    <source>
        <dbReference type="ARBA" id="ARBA00023125"/>
    </source>
</evidence>
<name>A0A6A8A907_9HYPH</name>
<comment type="caution">
    <text evidence="5">The sequence shown here is derived from an EMBL/GenBank/DDBJ whole genome shotgun (WGS) entry which is preliminary data.</text>
</comment>
<dbReference type="PANTHER" id="PTHR43130:SF3">
    <property type="entry name" value="HTH-TYPE TRANSCRIPTIONAL REGULATOR RV1931C"/>
    <property type="match status" value="1"/>
</dbReference>
<dbReference type="Pfam" id="PF01965">
    <property type="entry name" value="DJ-1_PfpI"/>
    <property type="match status" value="1"/>
</dbReference>
<dbReference type="PROSITE" id="PS01124">
    <property type="entry name" value="HTH_ARAC_FAMILY_2"/>
    <property type="match status" value="1"/>
</dbReference>
<sequence>MRSDESKPGNVTKAAERLKVGFVLARSFTLSAFAMFVDTLRLASDEDDRSGRIHADWQVLGSTRHLITSSCGIQVAPTSDFVDPSRYDYIVVVGGLLSVKEPVDRETVNFLKKAALQKVPLIGLCTGTFILAEAGLMKGHVTCVSWLHARAFQERFPDLPVRSDRIFNLDRRRGSCAGGSSAADIAAALVRRHISPHAEKKALEVLQIVKARSSADVQPRRALEEKYEDPRIRAVMIRMEQHLDEELDMGDLGSAVGLSQRQLERLFQKSIGTSPARAFGKIRMERARLLLAQSSASLIEIALDVGYRNSAHFSRAFKREFGHTPSSLRSRKAVVN</sequence>
<feature type="domain" description="HTH araC/xylS-type" evidence="4">
    <location>
        <begin position="233"/>
        <end position="331"/>
    </location>
</feature>
<gene>
    <name evidence="5" type="ORF">GAO09_10000</name>
</gene>
<dbReference type="CDD" id="cd03136">
    <property type="entry name" value="GATase1_AraC_ArgR_like"/>
    <property type="match status" value="1"/>
</dbReference>
<keyword evidence="6" id="KW-1185">Reference proteome</keyword>
<evidence type="ECO:0000259" key="4">
    <source>
        <dbReference type="PROSITE" id="PS01124"/>
    </source>
</evidence>
<reference evidence="5 6" key="1">
    <citation type="submission" date="2019-11" db="EMBL/GenBank/DDBJ databases">
        <title>Genome analysis of Rhizobacterium cereale a novel genus and species isolated from maize roots in North Spain.</title>
        <authorList>
            <person name="Menendez E."/>
            <person name="Flores-Felix J.D."/>
            <person name="Ramirez-Bahena M.-H."/>
            <person name="Igual J.M."/>
            <person name="Garcia-Fraile P."/>
            <person name="Peix A."/>
            <person name="Velazquez E."/>
        </authorList>
    </citation>
    <scope>NUCLEOTIDE SEQUENCE [LARGE SCALE GENOMIC DNA]</scope>
    <source>
        <strain evidence="5 6">RZME27</strain>
    </source>
</reference>
<organism evidence="5 6">
    <name type="scientific">Endobacterium cereale</name>
    <dbReference type="NCBI Taxonomy" id="2663029"/>
    <lineage>
        <taxon>Bacteria</taxon>
        <taxon>Pseudomonadati</taxon>
        <taxon>Pseudomonadota</taxon>
        <taxon>Alphaproteobacteria</taxon>
        <taxon>Hyphomicrobiales</taxon>
        <taxon>Rhizobiaceae</taxon>
        <taxon>Endobacterium</taxon>
    </lineage>
</organism>